<dbReference type="GeneID" id="35427464"/>
<protein>
    <submittedName>
        <fullName evidence="3">Uncharacterized protein</fullName>
    </submittedName>
</protein>
<keyword evidence="2" id="KW-0472">Membrane</keyword>
<organism evidence="3 4">
    <name type="scientific">Cercospora beticola</name>
    <name type="common">Sugarbeet leaf spot fungus</name>
    <dbReference type="NCBI Taxonomy" id="122368"/>
    <lineage>
        <taxon>Eukaryota</taxon>
        <taxon>Fungi</taxon>
        <taxon>Dikarya</taxon>
        <taxon>Ascomycota</taxon>
        <taxon>Pezizomycotina</taxon>
        <taxon>Dothideomycetes</taxon>
        <taxon>Dothideomycetidae</taxon>
        <taxon>Mycosphaerellales</taxon>
        <taxon>Mycosphaerellaceae</taxon>
        <taxon>Cercospora</taxon>
    </lineage>
</organism>
<accession>A0ABZ0NMQ5</accession>
<keyword evidence="2" id="KW-1133">Transmembrane helix</keyword>
<proteinExistence type="predicted"/>
<feature type="compositionally biased region" description="Low complexity" evidence="1">
    <location>
        <begin position="73"/>
        <end position="85"/>
    </location>
</feature>
<keyword evidence="4" id="KW-1185">Reference proteome</keyword>
<name>A0ABZ0NMQ5_CERBT</name>
<dbReference type="Pfam" id="PF11374">
    <property type="entry name" value="DUF3176"/>
    <property type="match status" value="1"/>
</dbReference>
<dbReference type="PANTHER" id="PTHR35394">
    <property type="entry name" value="DUF3176 DOMAIN-CONTAINING PROTEIN"/>
    <property type="match status" value="1"/>
</dbReference>
<feature type="region of interest" description="Disordered" evidence="1">
    <location>
        <begin position="59"/>
        <end position="120"/>
    </location>
</feature>
<evidence type="ECO:0000313" key="3">
    <source>
        <dbReference type="EMBL" id="WPB00834.1"/>
    </source>
</evidence>
<gene>
    <name evidence="3" type="ORF">RHO25_005454</name>
</gene>
<evidence type="ECO:0000256" key="1">
    <source>
        <dbReference type="SAM" id="MobiDB-lite"/>
    </source>
</evidence>
<evidence type="ECO:0000313" key="4">
    <source>
        <dbReference type="Proteomes" id="UP001302367"/>
    </source>
</evidence>
<feature type="compositionally biased region" description="Basic and acidic residues" evidence="1">
    <location>
        <begin position="7"/>
        <end position="27"/>
    </location>
</feature>
<evidence type="ECO:0000256" key="2">
    <source>
        <dbReference type="SAM" id="Phobius"/>
    </source>
</evidence>
<keyword evidence="2" id="KW-0812">Transmembrane</keyword>
<dbReference type="RefSeq" id="XP_023457841.2">
    <property type="nucleotide sequence ID" value="XM_023596358.2"/>
</dbReference>
<feature type="transmembrane region" description="Helical" evidence="2">
    <location>
        <begin position="173"/>
        <end position="195"/>
    </location>
</feature>
<dbReference type="Proteomes" id="UP001302367">
    <property type="component" value="Chromosome 3"/>
</dbReference>
<sequence length="412" mass="45213">MSISLMETHDYHRVPGHAGQERSTLEHGRFTDTAATDESLPLEEEQPRSSIQLDNAADDTHSVPDQLQQETSAAANEHVTANAATDARSAQGEDQIGPHFEADDATDREDSSKTTLMAKSSTSSQTWNRKALWLSVWWRASLAALFLIMATAASFITLAPYQGHPLPHWPYNITIGALLSVYSVVLRGTATFLLAEGLSHLKWRWFGKHERPLHDLSLHDEAAQGPIGAVTLLWRLRFLPSTWQWLGCLLIPVTLLVGPFTQQALQYVSCSVLADSSTPQYTIPRNSFFLSGAYRYDSFQLDLAQQVSINTGMYSPNHVDVKCETGNCTSKSTYSSIGFCARCKDISSRVSVESKGVPGGIGNATTSLSTGLTVNFTLQNVELATMGERPYDEETQYGSLDVLVGMLGDVYT</sequence>
<dbReference type="PANTHER" id="PTHR35394:SF5">
    <property type="entry name" value="DUF3176 DOMAIN-CONTAINING PROTEIN"/>
    <property type="match status" value="1"/>
</dbReference>
<reference evidence="3 4" key="1">
    <citation type="submission" date="2023-09" db="EMBL/GenBank/DDBJ databases">
        <title>Complete-Gapless Cercospora beticola genome.</title>
        <authorList>
            <person name="Wyatt N.A."/>
            <person name="Spanner R.E."/>
            <person name="Bolton M.D."/>
        </authorList>
    </citation>
    <scope>NUCLEOTIDE SEQUENCE [LARGE SCALE GENOMIC DNA]</scope>
    <source>
        <strain evidence="3">Cb09-40</strain>
    </source>
</reference>
<dbReference type="InterPro" id="IPR021514">
    <property type="entry name" value="DUF3176"/>
</dbReference>
<feature type="transmembrane region" description="Helical" evidence="2">
    <location>
        <begin position="136"/>
        <end position="161"/>
    </location>
</feature>
<feature type="compositionally biased region" description="Polar residues" evidence="1">
    <location>
        <begin position="63"/>
        <end position="72"/>
    </location>
</feature>
<feature type="region of interest" description="Disordered" evidence="1">
    <location>
        <begin position="32"/>
        <end position="51"/>
    </location>
</feature>
<dbReference type="EMBL" id="CP134186">
    <property type="protein sequence ID" value="WPB00834.1"/>
    <property type="molecule type" value="Genomic_DNA"/>
</dbReference>
<feature type="region of interest" description="Disordered" evidence="1">
    <location>
        <begin position="1"/>
        <end position="27"/>
    </location>
</feature>